<dbReference type="InterPro" id="IPR002727">
    <property type="entry name" value="DUF47"/>
</dbReference>
<protein>
    <recommendedName>
        <fullName evidence="4">TIGR00153 family protein</fullName>
    </recommendedName>
</protein>
<comment type="similarity">
    <text evidence="1">Belongs to the UPF0111 family.</text>
</comment>
<evidence type="ECO:0000256" key="1">
    <source>
        <dbReference type="ARBA" id="ARBA00008591"/>
    </source>
</evidence>
<dbReference type="NCBIfam" id="TIGR00153">
    <property type="entry name" value="TIGR00153 family protein"/>
    <property type="match status" value="1"/>
</dbReference>
<dbReference type="EMBL" id="RCDA01000004">
    <property type="protein sequence ID" value="RLK46969.1"/>
    <property type="molecule type" value="Genomic_DNA"/>
</dbReference>
<dbReference type="PANTHER" id="PTHR36536:SF3">
    <property type="entry name" value="UPF0111 PROTEIN HI_1603"/>
    <property type="match status" value="1"/>
</dbReference>
<name>A0A498BVP8_9GAMM</name>
<proteinExistence type="inferred from homology"/>
<dbReference type="Pfam" id="PF01865">
    <property type="entry name" value="PhoU_div"/>
    <property type="match status" value="1"/>
</dbReference>
<dbReference type="Proteomes" id="UP000275461">
    <property type="component" value="Unassembled WGS sequence"/>
</dbReference>
<dbReference type="InterPro" id="IPR038078">
    <property type="entry name" value="PhoU-like_sf"/>
</dbReference>
<accession>A0A498BVP8</accession>
<sequence length="224" mass="25413">MKSYFSSIFGRSPVSPLQQHMAKVLACAEALLPLFKAVSEGDYNAVATAQQRVSDIEREADALKKELRDKLPHSMFMPFDRADFLELLRAQDRIANKSKDIAGLVLGRKMQLPEPLVDPFMDYLNRAIDASRQAKNTVDQLDELVETGFRGAEVEVVQEMLDKLDAIEHDTDRMQVQLRSLLQKLEPRIPPVDVMFLYQLIERVGSLADRAQQTGSRLQILMAR</sequence>
<evidence type="ECO:0008006" key="4">
    <source>
        <dbReference type="Google" id="ProtNLM"/>
    </source>
</evidence>
<dbReference type="RefSeq" id="WP_121442809.1">
    <property type="nucleotide sequence ID" value="NZ_RCDA01000004.1"/>
</dbReference>
<keyword evidence="3" id="KW-1185">Reference proteome</keyword>
<organism evidence="2 3">
    <name type="scientific">Alkalispirillum mobile</name>
    <dbReference type="NCBI Taxonomy" id="85925"/>
    <lineage>
        <taxon>Bacteria</taxon>
        <taxon>Pseudomonadati</taxon>
        <taxon>Pseudomonadota</taxon>
        <taxon>Gammaproteobacteria</taxon>
        <taxon>Chromatiales</taxon>
        <taxon>Ectothiorhodospiraceae</taxon>
        <taxon>Alkalispirillum</taxon>
    </lineage>
</organism>
<evidence type="ECO:0000313" key="2">
    <source>
        <dbReference type="EMBL" id="RLK46969.1"/>
    </source>
</evidence>
<dbReference type="InterPro" id="IPR018445">
    <property type="entry name" value="Put_Phosphate_transp_reg"/>
</dbReference>
<reference evidence="2 3" key="1">
    <citation type="submission" date="2018-10" db="EMBL/GenBank/DDBJ databases">
        <title>Genomic Encyclopedia of Type Strains, Phase IV (KMG-IV): sequencing the most valuable type-strain genomes for metagenomic binning, comparative biology and taxonomic classification.</title>
        <authorList>
            <person name="Goeker M."/>
        </authorList>
    </citation>
    <scope>NUCLEOTIDE SEQUENCE [LARGE SCALE GENOMIC DNA]</scope>
    <source>
        <strain evidence="2 3">DSM 12769</strain>
    </source>
</reference>
<dbReference type="AlphaFoldDB" id="A0A498BVP8"/>
<evidence type="ECO:0000313" key="3">
    <source>
        <dbReference type="Proteomes" id="UP000275461"/>
    </source>
</evidence>
<dbReference type="Gene3D" id="1.20.58.220">
    <property type="entry name" value="Phosphate transport system protein phou homolog 2, domain 2"/>
    <property type="match status" value="1"/>
</dbReference>
<dbReference type="OrthoDB" id="9780540at2"/>
<dbReference type="PANTHER" id="PTHR36536">
    <property type="entry name" value="UPF0111 PROTEIN HI_1603"/>
    <property type="match status" value="1"/>
</dbReference>
<dbReference type="SUPFAM" id="SSF109755">
    <property type="entry name" value="PhoU-like"/>
    <property type="match status" value="1"/>
</dbReference>
<gene>
    <name evidence="2" type="ORF">DFR31_2283</name>
</gene>
<comment type="caution">
    <text evidence="2">The sequence shown here is derived from an EMBL/GenBank/DDBJ whole genome shotgun (WGS) entry which is preliminary data.</text>
</comment>